<dbReference type="EMBL" id="UZAU01000547">
    <property type="status" value="NOT_ANNOTATED_CDS"/>
    <property type="molecule type" value="Genomic_DNA"/>
</dbReference>
<evidence type="ECO:0000256" key="1">
    <source>
        <dbReference type="SAM" id="Phobius"/>
    </source>
</evidence>
<dbReference type="AlphaFoldDB" id="A0A803R618"/>
<protein>
    <recommendedName>
        <fullName evidence="4">Transmembrane protein</fullName>
    </recommendedName>
</protein>
<reference evidence="2" key="1">
    <citation type="submission" date="2018-11" db="EMBL/GenBank/DDBJ databases">
        <authorList>
            <person name="Grassa J C."/>
        </authorList>
    </citation>
    <scope>NUCLEOTIDE SEQUENCE [LARGE SCALE GENOMIC DNA]</scope>
</reference>
<organism evidence="2 3">
    <name type="scientific">Cannabis sativa</name>
    <name type="common">Hemp</name>
    <name type="synonym">Marijuana</name>
    <dbReference type="NCBI Taxonomy" id="3483"/>
    <lineage>
        <taxon>Eukaryota</taxon>
        <taxon>Viridiplantae</taxon>
        <taxon>Streptophyta</taxon>
        <taxon>Embryophyta</taxon>
        <taxon>Tracheophyta</taxon>
        <taxon>Spermatophyta</taxon>
        <taxon>Magnoliopsida</taxon>
        <taxon>eudicotyledons</taxon>
        <taxon>Gunneridae</taxon>
        <taxon>Pentapetalae</taxon>
        <taxon>rosids</taxon>
        <taxon>fabids</taxon>
        <taxon>Rosales</taxon>
        <taxon>Cannabaceae</taxon>
        <taxon>Cannabis</taxon>
    </lineage>
</organism>
<feature type="transmembrane region" description="Helical" evidence="1">
    <location>
        <begin position="29"/>
        <end position="62"/>
    </location>
</feature>
<dbReference type="Proteomes" id="UP000596661">
    <property type="component" value="Chromosome 5"/>
</dbReference>
<evidence type="ECO:0008006" key="4">
    <source>
        <dbReference type="Google" id="ProtNLM"/>
    </source>
</evidence>
<reference evidence="2" key="2">
    <citation type="submission" date="2021-03" db="UniProtKB">
        <authorList>
            <consortium name="EnsemblPlants"/>
        </authorList>
    </citation>
    <scope>IDENTIFICATION</scope>
</reference>
<keyword evidence="1" id="KW-1133">Transmembrane helix</keyword>
<evidence type="ECO:0000313" key="3">
    <source>
        <dbReference type="Proteomes" id="UP000596661"/>
    </source>
</evidence>
<keyword evidence="3" id="KW-1185">Reference proteome</keyword>
<evidence type="ECO:0000313" key="2">
    <source>
        <dbReference type="EnsemblPlants" id="cds.novel_model_5521_5bd9a17a"/>
    </source>
</evidence>
<keyword evidence="1" id="KW-0812">Transmembrane</keyword>
<dbReference type="EnsemblPlants" id="novel_model_5521_5bd9a17a">
    <property type="protein sequence ID" value="cds.novel_model_5521_5bd9a17a"/>
    <property type="gene ID" value="novel_gene_2853_5bd9a17a"/>
</dbReference>
<accession>A0A803R618</accession>
<name>A0A803R618_CANSA</name>
<sequence>MSKMTFATKWAITSQLPLIANPGFPVGGLVVAVAIVVVVVIVVVAVVVVGGSGGGGIVIAIVGSVVCSTRRTTIPSRPQTYSHTLPILGLLIMKKCATITIRTPFFSIKLLTMSSFIRPWCLNNKS</sequence>
<keyword evidence="1" id="KW-0472">Membrane</keyword>
<proteinExistence type="predicted"/>
<dbReference type="Gramene" id="novel_model_5521_5bd9a17a">
    <property type="protein sequence ID" value="cds.novel_model_5521_5bd9a17a"/>
    <property type="gene ID" value="novel_gene_2853_5bd9a17a"/>
</dbReference>